<evidence type="ECO:0000256" key="1">
    <source>
        <dbReference type="SAM" id="MobiDB-lite"/>
    </source>
</evidence>
<evidence type="ECO:0000313" key="3">
    <source>
        <dbReference type="Proteomes" id="UP000320776"/>
    </source>
</evidence>
<protein>
    <recommendedName>
        <fullName evidence="4">HTH cro/C1-type domain-containing protein</fullName>
    </recommendedName>
</protein>
<sequence length="135" mass="15413">MVKKPKNKLQNGSPNAYPVETDKSAKEVSATNETPPKRQKMRPDYGEKYQEIGKRIAYYRRQRGLSQEHLAEKLKCSLSDIKLIEGEYGGEAGREWPKSLKRVGFLFEVAEALELGVPAFFLPPNEETFAKHRTD</sequence>
<dbReference type="EMBL" id="CP036259">
    <property type="protein sequence ID" value="QDR81392.1"/>
    <property type="molecule type" value="Genomic_DNA"/>
</dbReference>
<accession>A0A517DVK7</accession>
<keyword evidence="3" id="KW-1185">Reference proteome</keyword>
<gene>
    <name evidence="2" type="ORF">SPTER_27720</name>
</gene>
<proteinExistence type="predicted"/>
<feature type="region of interest" description="Disordered" evidence="1">
    <location>
        <begin position="1"/>
        <end position="46"/>
    </location>
</feature>
<dbReference type="InterPro" id="IPR001387">
    <property type="entry name" value="Cro/C1-type_HTH"/>
</dbReference>
<dbReference type="SUPFAM" id="SSF47413">
    <property type="entry name" value="lambda repressor-like DNA-binding domains"/>
    <property type="match status" value="1"/>
</dbReference>
<dbReference type="Gene3D" id="1.10.260.40">
    <property type="entry name" value="lambda repressor-like DNA-binding domains"/>
    <property type="match status" value="1"/>
</dbReference>
<dbReference type="RefSeq" id="WP_246105303.1">
    <property type="nucleotide sequence ID" value="NZ_CP036259.1"/>
</dbReference>
<dbReference type="InterPro" id="IPR010982">
    <property type="entry name" value="Lambda_DNA-bd_dom_sf"/>
</dbReference>
<reference evidence="2 3" key="1">
    <citation type="submission" date="2019-02" db="EMBL/GenBank/DDBJ databases">
        <title>Closed genome of Sporomusa termitida DSM 4440.</title>
        <authorList>
            <person name="Poehlein A."/>
            <person name="Daniel R."/>
        </authorList>
    </citation>
    <scope>NUCLEOTIDE SEQUENCE [LARGE SCALE GENOMIC DNA]</scope>
    <source>
        <strain evidence="2 3">DSM 4440</strain>
    </source>
</reference>
<name>A0A517DVK7_9FIRM</name>
<evidence type="ECO:0008006" key="4">
    <source>
        <dbReference type="Google" id="ProtNLM"/>
    </source>
</evidence>
<dbReference type="AlphaFoldDB" id="A0A517DVK7"/>
<dbReference type="KEGG" id="sted:SPTER_27720"/>
<dbReference type="Proteomes" id="UP000320776">
    <property type="component" value="Chromosome"/>
</dbReference>
<dbReference type="GO" id="GO:0003677">
    <property type="term" value="F:DNA binding"/>
    <property type="evidence" value="ECO:0007669"/>
    <property type="project" value="InterPro"/>
</dbReference>
<organism evidence="2 3">
    <name type="scientific">Sporomusa termitida</name>
    <dbReference type="NCBI Taxonomy" id="2377"/>
    <lineage>
        <taxon>Bacteria</taxon>
        <taxon>Bacillati</taxon>
        <taxon>Bacillota</taxon>
        <taxon>Negativicutes</taxon>
        <taxon>Selenomonadales</taxon>
        <taxon>Sporomusaceae</taxon>
        <taxon>Sporomusa</taxon>
    </lineage>
</organism>
<dbReference type="CDD" id="cd00093">
    <property type="entry name" value="HTH_XRE"/>
    <property type="match status" value="1"/>
</dbReference>
<evidence type="ECO:0000313" key="2">
    <source>
        <dbReference type="EMBL" id="QDR81392.1"/>
    </source>
</evidence>